<evidence type="ECO:0000256" key="1">
    <source>
        <dbReference type="ARBA" id="ARBA00022723"/>
    </source>
</evidence>
<reference evidence="4" key="1">
    <citation type="journal article" date="2019" name="Int. J. Syst. Evol. Microbiol.">
        <title>The Global Catalogue of Microorganisms (GCM) 10K type strain sequencing project: providing services to taxonomists for standard genome sequencing and annotation.</title>
        <authorList>
            <consortium name="The Broad Institute Genomics Platform"/>
            <consortium name="The Broad Institute Genome Sequencing Center for Infectious Disease"/>
            <person name="Wu L."/>
            <person name="Ma J."/>
        </authorList>
    </citation>
    <scope>NUCLEOTIDE SEQUENCE [LARGE SCALE GENOMIC DNA]</scope>
    <source>
        <strain evidence="4">CGMCC 4.1641</strain>
    </source>
</reference>
<dbReference type="EMBL" id="JBHSED010000013">
    <property type="protein sequence ID" value="MFC4303686.1"/>
    <property type="molecule type" value="Genomic_DNA"/>
</dbReference>
<evidence type="ECO:0000313" key="4">
    <source>
        <dbReference type="Proteomes" id="UP001595755"/>
    </source>
</evidence>
<evidence type="ECO:0000259" key="2">
    <source>
        <dbReference type="Pfam" id="PF02979"/>
    </source>
</evidence>
<evidence type="ECO:0000313" key="3">
    <source>
        <dbReference type="EMBL" id="MFC4303686.1"/>
    </source>
</evidence>
<dbReference type="InterPro" id="IPR004232">
    <property type="entry name" value="CN_Hdrtase_a/SCN_Hdrlase_g"/>
</dbReference>
<comment type="caution">
    <text evidence="3">The sequence shown here is derived from an EMBL/GenBank/DDBJ whole genome shotgun (WGS) entry which is preliminary data.</text>
</comment>
<dbReference type="Pfam" id="PF02979">
    <property type="entry name" value="NHase_alpha"/>
    <property type="match status" value="1"/>
</dbReference>
<feature type="domain" description="Nitrile hydratase alpha/Thiocyanate hydrolase gamma" evidence="2">
    <location>
        <begin position="9"/>
        <end position="59"/>
    </location>
</feature>
<sequence>MSLESLKVQIIQKAWVDPEFKKSLLADPKAAIKEAFGIEIPAAIDLKVVEENPSQYYLILPPGPEDVGGGLASVNTVW</sequence>
<dbReference type="SUPFAM" id="SSF56209">
    <property type="entry name" value="Nitrile hydratase alpha chain"/>
    <property type="match status" value="1"/>
</dbReference>
<dbReference type="Proteomes" id="UP001595755">
    <property type="component" value="Unassembled WGS sequence"/>
</dbReference>
<dbReference type="Gene3D" id="3.90.330.10">
    <property type="entry name" value="Nitrile hydratase alpha /Thiocyanate hydrolase gamma"/>
    <property type="match status" value="2"/>
</dbReference>
<dbReference type="InterPro" id="IPR022513">
    <property type="entry name" value="TOMM_pelo"/>
</dbReference>
<proteinExistence type="predicted"/>
<dbReference type="InterPro" id="IPR036648">
    <property type="entry name" value="CN_Hdrase_a/SCN_Hdrase_g_sf"/>
</dbReference>
<keyword evidence="1" id="KW-0479">Metal-binding</keyword>
<accession>A0ABV8S7Y1</accession>
<protein>
    <submittedName>
        <fullName evidence="3">NHLP leader peptide family RiPP</fullName>
    </submittedName>
</protein>
<keyword evidence="4" id="KW-1185">Reference proteome</keyword>
<gene>
    <name evidence="3" type="ORF">ACFO1S_09475</name>
</gene>
<organism evidence="3 4">
    <name type="scientific">Cohnella boryungensis</name>
    <dbReference type="NCBI Taxonomy" id="768479"/>
    <lineage>
        <taxon>Bacteria</taxon>
        <taxon>Bacillati</taxon>
        <taxon>Bacillota</taxon>
        <taxon>Bacilli</taxon>
        <taxon>Bacillales</taxon>
        <taxon>Paenibacillaceae</taxon>
        <taxon>Cohnella</taxon>
    </lineage>
</organism>
<dbReference type="RefSeq" id="WP_204602606.1">
    <property type="nucleotide sequence ID" value="NZ_JBHSED010000013.1"/>
</dbReference>
<name>A0ABV8S7Y1_9BACL</name>
<dbReference type="NCBIfam" id="TIGR03793">
    <property type="entry name" value="leader_NHLP"/>
    <property type="match status" value="1"/>
</dbReference>